<accession>A0A7G2CG81</accession>
<organism evidence="2 3">
    <name type="scientific">Angomonas deanei</name>
    <dbReference type="NCBI Taxonomy" id="59799"/>
    <lineage>
        <taxon>Eukaryota</taxon>
        <taxon>Discoba</taxon>
        <taxon>Euglenozoa</taxon>
        <taxon>Kinetoplastea</taxon>
        <taxon>Metakinetoplastina</taxon>
        <taxon>Trypanosomatida</taxon>
        <taxon>Trypanosomatidae</taxon>
        <taxon>Strigomonadinae</taxon>
        <taxon>Angomonas</taxon>
    </lineage>
</organism>
<dbReference type="AlphaFoldDB" id="A0A7G2CG81"/>
<dbReference type="OrthoDB" id="270625at2759"/>
<evidence type="ECO:0000313" key="2">
    <source>
        <dbReference type="EMBL" id="CAD2217192.1"/>
    </source>
</evidence>
<evidence type="ECO:0000313" key="3">
    <source>
        <dbReference type="Proteomes" id="UP000515908"/>
    </source>
</evidence>
<feature type="region of interest" description="Disordered" evidence="1">
    <location>
        <begin position="36"/>
        <end position="55"/>
    </location>
</feature>
<dbReference type="EMBL" id="LR877152">
    <property type="protein sequence ID" value="CAD2217192.1"/>
    <property type="molecule type" value="Genomic_DNA"/>
</dbReference>
<keyword evidence="3" id="KW-1185">Reference proteome</keyword>
<name>A0A7G2CG81_9TRYP</name>
<dbReference type="VEuPathDB" id="TriTrypDB:ADEAN_000467000"/>
<dbReference type="Proteomes" id="UP000515908">
    <property type="component" value="Chromosome 08"/>
</dbReference>
<evidence type="ECO:0000256" key="1">
    <source>
        <dbReference type="SAM" id="MobiDB-lite"/>
    </source>
</evidence>
<proteinExistence type="predicted"/>
<sequence length="149" mass="16573">MSQKIHEAELALQACVTAMRSALQCAVEDALPRSVLDGETEEEDGNIPDTLQQRREEELRVESKRIRVLSDSVLKSFDDLRRSVIVLGGGMDGEGRIVDVPIPLLDREIEMLSIECNKHGAEMLKLYSEAEAIEARLVGEMNAIEIPPM</sequence>
<gene>
    <name evidence="2" type="ORF">ADEAN_000467000</name>
</gene>
<protein>
    <submittedName>
        <fullName evidence="2">Uncharacterized protein</fullName>
    </submittedName>
</protein>
<reference evidence="2 3" key="1">
    <citation type="submission" date="2020-08" db="EMBL/GenBank/DDBJ databases">
        <authorList>
            <person name="Newling K."/>
            <person name="Davey J."/>
            <person name="Forrester S."/>
        </authorList>
    </citation>
    <scope>NUCLEOTIDE SEQUENCE [LARGE SCALE GENOMIC DNA]</scope>
    <source>
        <strain evidence="3">Crithidia deanei Carvalho (ATCC PRA-265)</strain>
    </source>
</reference>